<accession>A0A1I7JM84</accession>
<evidence type="ECO:0000313" key="1">
    <source>
        <dbReference type="EMBL" id="SFU86294.1"/>
    </source>
</evidence>
<organism evidence="1 2">
    <name type="scientific">Halomonas korlensis</name>
    <dbReference type="NCBI Taxonomy" id="463301"/>
    <lineage>
        <taxon>Bacteria</taxon>
        <taxon>Pseudomonadati</taxon>
        <taxon>Pseudomonadota</taxon>
        <taxon>Gammaproteobacteria</taxon>
        <taxon>Oceanospirillales</taxon>
        <taxon>Halomonadaceae</taxon>
        <taxon>Halomonas</taxon>
    </lineage>
</organism>
<dbReference type="AlphaFoldDB" id="A0A1I7JM84"/>
<dbReference type="RefSeq" id="WP_139233021.1">
    <property type="nucleotide sequence ID" value="NZ_FPBP01000011.1"/>
</dbReference>
<proteinExistence type="predicted"/>
<dbReference type="Proteomes" id="UP000198693">
    <property type="component" value="Unassembled WGS sequence"/>
</dbReference>
<protein>
    <submittedName>
        <fullName evidence="1">Uncharacterized protein</fullName>
    </submittedName>
</protein>
<evidence type="ECO:0000313" key="2">
    <source>
        <dbReference type="Proteomes" id="UP000198693"/>
    </source>
</evidence>
<keyword evidence="2" id="KW-1185">Reference proteome</keyword>
<reference evidence="2" key="1">
    <citation type="submission" date="2016-10" db="EMBL/GenBank/DDBJ databases">
        <authorList>
            <person name="Varghese N."/>
            <person name="Submissions S."/>
        </authorList>
    </citation>
    <scope>NUCLEOTIDE SEQUENCE [LARGE SCALE GENOMIC DNA]</scope>
    <source>
        <strain evidence="2">CGMCC 1.6981</strain>
    </source>
</reference>
<dbReference type="STRING" id="463301.SAMN04487955_11168"/>
<gene>
    <name evidence="1" type="ORF">SAMN04487955_11168</name>
</gene>
<sequence length="94" mass="10836">MNYAETTPLSKCRAALIEESHRLELEIKADECGNDHAGARRHRARYHIAMAELHALSAYLHRGMRGEFEWARRDHLQLAQQCRGELAQVEGQRV</sequence>
<dbReference type="EMBL" id="FPBP01000011">
    <property type="protein sequence ID" value="SFU86294.1"/>
    <property type="molecule type" value="Genomic_DNA"/>
</dbReference>
<name>A0A1I7JM84_9GAMM</name>